<comment type="caution">
    <text evidence="1">The sequence shown here is derived from an EMBL/GenBank/DDBJ whole genome shotgun (WGS) entry which is preliminary data.</text>
</comment>
<keyword evidence="3" id="KW-1185">Reference proteome</keyword>
<dbReference type="PANTHER" id="PTHR46880:SF9">
    <property type="entry name" value="ZINC FINGER PROTEIN 862"/>
    <property type="match status" value="1"/>
</dbReference>
<evidence type="ECO:0000313" key="1">
    <source>
        <dbReference type="EMBL" id="KAK6181812.1"/>
    </source>
</evidence>
<dbReference type="Proteomes" id="UP001347796">
    <property type="component" value="Unassembled WGS sequence"/>
</dbReference>
<evidence type="ECO:0000313" key="2">
    <source>
        <dbReference type="EMBL" id="KAK6181814.1"/>
    </source>
</evidence>
<dbReference type="PANTHER" id="PTHR46880">
    <property type="entry name" value="RAS-ASSOCIATING DOMAIN-CONTAINING PROTEIN"/>
    <property type="match status" value="1"/>
</dbReference>
<accession>A0AAN8PQF9</accession>
<dbReference type="AlphaFoldDB" id="A0AAN8PQF9"/>
<dbReference type="EMBL" id="JAZGQO010000007">
    <property type="protein sequence ID" value="KAK6181812.1"/>
    <property type="molecule type" value="Genomic_DNA"/>
</dbReference>
<proteinExistence type="predicted"/>
<reference evidence="1 3" key="1">
    <citation type="submission" date="2024-01" db="EMBL/GenBank/DDBJ databases">
        <title>The genome of the rayed Mediterranean limpet Patella caerulea (Linnaeus, 1758).</title>
        <authorList>
            <person name="Anh-Thu Weber A."/>
            <person name="Halstead-Nussloch G."/>
        </authorList>
    </citation>
    <scope>NUCLEOTIDE SEQUENCE [LARGE SCALE GENOMIC DNA]</scope>
    <source>
        <strain evidence="1">AATW-2023a</strain>
        <tissue evidence="1">Whole specimen</tissue>
    </source>
</reference>
<sequence>MMQRANFFSGLMDGSQARKTGSEKELVYGKIAVNGCPTELLLKCQDMCEIGGEDAQSVKSAYDKTFVDVCKMPEDRYAKLMVSICTDGASVNMGVYKGACTQLKADHDRNWLFIIHCSNHRLELAIKDAFMADAAFRDIDDIMMQMYYHFRNSEKAKRILFKLLLLLE</sequence>
<evidence type="ECO:0000313" key="3">
    <source>
        <dbReference type="Proteomes" id="UP001347796"/>
    </source>
</evidence>
<gene>
    <name evidence="1" type="ORF">SNE40_009595</name>
    <name evidence="2" type="ORF">SNE40_009597</name>
</gene>
<dbReference type="EMBL" id="JAZGQO010000007">
    <property type="protein sequence ID" value="KAK6181814.1"/>
    <property type="molecule type" value="Genomic_DNA"/>
</dbReference>
<name>A0AAN8PQF9_PATCE</name>
<organism evidence="1 3">
    <name type="scientific">Patella caerulea</name>
    <name type="common">Rayed Mediterranean limpet</name>
    <dbReference type="NCBI Taxonomy" id="87958"/>
    <lineage>
        <taxon>Eukaryota</taxon>
        <taxon>Metazoa</taxon>
        <taxon>Spiralia</taxon>
        <taxon>Lophotrochozoa</taxon>
        <taxon>Mollusca</taxon>
        <taxon>Gastropoda</taxon>
        <taxon>Patellogastropoda</taxon>
        <taxon>Patelloidea</taxon>
        <taxon>Patellidae</taxon>
        <taxon>Patella</taxon>
    </lineage>
</organism>
<protein>
    <submittedName>
        <fullName evidence="1">Uncharacterized protein</fullName>
    </submittedName>
</protein>